<comment type="caution">
    <text evidence="3">The sequence shown here is derived from an EMBL/GenBank/DDBJ whole genome shotgun (WGS) entry which is preliminary data.</text>
</comment>
<feature type="region of interest" description="Disordered" evidence="1">
    <location>
        <begin position="107"/>
        <end position="133"/>
    </location>
</feature>
<dbReference type="VEuPathDB" id="AmoebaDB:KM1_092650"/>
<dbReference type="VEuPathDB" id="AmoebaDB:EHI_086550"/>
<reference evidence="3 4" key="1">
    <citation type="submission" date="2016-05" db="EMBL/GenBank/DDBJ databases">
        <title>First whole genome sequencing of Entamoeba histolytica HM1:IMSS-clone-6.</title>
        <authorList>
            <person name="Mukherjee Avik.K."/>
            <person name="Izumyama S."/>
            <person name="Nakada-Tsukui K."/>
            <person name="Nozaki T."/>
        </authorList>
    </citation>
    <scope>NUCLEOTIDE SEQUENCE [LARGE SCALE GENOMIC DNA]</scope>
    <source>
        <strain evidence="3 4">HM1:IMSS clone 6</strain>
    </source>
</reference>
<accession>A0A5K1VSG5</accession>
<sequence length="133" mass="15671">MSTSIETHVTFKDDVITIQYHPDDPPISSFMEKRPRLSAEFKDAEEVTLSPMKGDFTVSLDQFFSTSHKQQIDTEKMRLWEIRQALRREGLKTQGTIEVLRKRLEKHLKKPKKNAVTPKKKKKSQKKRVFEKK</sequence>
<proteinExistence type="predicted"/>
<dbReference type="VEuPathDB" id="AmoebaDB:EHI8A_053900"/>
<evidence type="ECO:0000259" key="2">
    <source>
        <dbReference type="PROSITE" id="PS50800"/>
    </source>
</evidence>
<gene>
    <name evidence="3" type="ORF">CL6EHI_086550</name>
</gene>
<dbReference type="SUPFAM" id="SSF68906">
    <property type="entry name" value="SAP domain"/>
    <property type="match status" value="1"/>
</dbReference>
<evidence type="ECO:0000256" key="1">
    <source>
        <dbReference type="SAM" id="MobiDB-lite"/>
    </source>
</evidence>
<dbReference type="OMA" id="MDINTFF"/>
<dbReference type="PROSITE" id="PS50800">
    <property type="entry name" value="SAP"/>
    <property type="match status" value="1"/>
</dbReference>
<evidence type="ECO:0000313" key="4">
    <source>
        <dbReference type="Proteomes" id="UP000078387"/>
    </source>
</evidence>
<dbReference type="EMBL" id="BDEQ01000001">
    <property type="protein sequence ID" value="GAT98096.1"/>
    <property type="molecule type" value="Genomic_DNA"/>
</dbReference>
<dbReference type="Proteomes" id="UP000078387">
    <property type="component" value="Unassembled WGS sequence"/>
</dbReference>
<protein>
    <recommendedName>
        <fullName evidence="2">SAP domain-containing protein</fullName>
    </recommendedName>
</protein>
<dbReference type="InterPro" id="IPR036361">
    <property type="entry name" value="SAP_dom_sf"/>
</dbReference>
<dbReference type="AlphaFoldDB" id="A0A5K1VSG5"/>
<feature type="domain" description="SAP" evidence="2">
    <location>
        <begin position="74"/>
        <end position="108"/>
    </location>
</feature>
<dbReference type="InterPro" id="IPR003034">
    <property type="entry name" value="SAP_dom"/>
</dbReference>
<evidence type="ECO:0000313" key="3">
    <source>
        <dbReference type="EMBL" id="GAT98096.1"/>
    </source>
</evidence>
<dbReference type="Gene3D" id="1.10.720.30">
    <property type="entry name" value="SAP domain"/>
    <property type="match status" value="1"/>
</dbReference>
<dbReference type="VEuPathDB" id="AmoebaDB:EHI5A_147260"/>
<dbReference type="VEuPathDB" id="AmoebaDB:EHI7A_047560"/>
<organism evidence="3 4">
    <name type="scientific">Entamoeba histolytica</name>
    <dbReference type="NCBI Taxonomy" id="5759"/>
    <lineage>
        <taxon>Eukaryota</taxon>
        <taxon>Amoebozoa</taxon>
        <taxon>Evosea</taxon>
        <taxon>Archamoebae</taxon>
        <taxon>Mastigamoebida</taxon>
        <taxon>Entamoebidae</taxon>
        <taxon>Entamoeba</taxon>
    </lineage>
</organism>
<name>A0A5K1VSG5_ENTHI</name>